<dbReference type="STRING" id="504798.SAMN05421871_103588"/>
<dbReference type="RefSeq" id="WP_091368704.1">
    <property type="nucleotide sequence ID" value="NZ_FNDV01000003.1"/>
</dbReference>
<proteinExistence type="predicted"/>
<dbReference type="PANTHER" id="PTHR10151">
    <property type="entry name" value="ECTONUCLEOTIDE PYROPHOSPHATASE/PHOSPHODIESTERASE"/>
    <property type="match status" value="1"/>
</dbReference>
<sequence>MTNPHTLADVLPSVASSFGVDGPNPLGLAPNRDVVVLLIDGLGAESLARHRDAAPTLAAHVRTTLAAGFPATTSTSLTSLAVGAPCATHGIIGYSFAMPGADGPRLFNSLRWRLDTATGDDAREHYPPETVQQRPSRLQDLAAHGVAVHYVVPAYQRNSGLTRAAFRAAGTVHPAACLDEVRAGILTVADHPGAGSRFAYAYFPDLDTAGHLHGPESPQWLEVLRAVDACVADLVADLPATCTLLVTGDHGMIRADTAVDLDTLTRLHRDVRLIGGEARVRHVYLDRPDALPAVLAAWVDELSTHARVVSREQALDERWFGRTPPASAIADRIGDVIAVAEGNSVLLRPGSEPIESSLLGHHGAWSADEQLVPLIELRQD</sequence>
<evidence type="ECO:0000313" key="1">
    <source>
        <dbReference type="EMBL" id="SDN91210.1"/>
    </source>
</evidence>
<dbReference type="InterPro" id="IPR002591">
    <property type="entry name" value="Phosphodiest/P_Trfase"/>
</dbReference>
<dbReference type="GO" id="GO:0016787">
    <property type="term" value="F:hydrolase activity"/>
    <property type="evidence" value="ECO:0007669"/>
    <property type="project" value="UniProtKB-ARBA"/>
</dbReference>
<organism evidence="1 2">
    <name type="scientific">Actinokineospora alba</name>
    <dbReference type="NCBI Taxonomy" id="504798"/>
    <lineage>
        <taxon>Bacteria</taxon>
        <taxon>Bacillati</taxon>
        <taxon>Actinomycetota</taxon>
        <taxon>Actinomycetes</taxon>
        <taxon>Pseudonocardiales</taxon>
        <taxon>Pseudonocardiaceae</taxon>
        <taxon>Actinokineospora</taxon>
    </lineage>
</organism>
<protein>
    <submittedName>
        <fullName evidence="1">Type I phosphodiesterase / nucleotide pyrophosphatase</fullName>
    </submittedName>
</protein>
<dbReference type="EMBL" id="FNJB01000001">
    <property type="protein sequence ID" value="SDN91210.1"/>
    <property type="molecule type" value="Genomic_DNA"/>
</dbReference>
<dbReference type="Proteomes" id="UP000199651">
    <property type="component" value="Unassembled WGS sequence"/>
</dbReference>
<gene>
    <name evidence="1" type="ORF">SAMN05192558_101282</name>
</gene>
<dbReference type="SUPFAM" id="SSF53649">
    <property type="entry name" value="Alkaline phosphatase-like"/>
    <property type="match status" value="1"/>
</dbReference>
<name>A0A1H0F9D7_9PSEU</name>
<dbReference type="OrthoDB" id="9779267at2"/>
<dbReference type="Pfam" id="PF01663">
    <property type="entry name" value="Phosphodiest"/>
    <property type="match status" value="1"/>
</dbReference>
<keyword evidence="2" id="KW-1185">Reference proteome</keyword>
<evidence type="ECO:0000313" key="2">
    <source>
        <dbReference type="Proteomes" id="UP000199651"/>
    </source>
</evidence>
<dbReference type="Gene3D" id="3.40.720.10">
    <property type="entry name" value="Alkaline Phosphatase, subunit A"/>
    <property type="match status" value="1"/>
</dbReference>
<reference evidence="2" key="1">
    <citation type="submission" date="2016-10" db="EMBL/GenBank/DDBJ databases">
        <authorList>
            <person name="Varghese N."/>
            <person name="Submissions S."/>
        </authorList>
    </citation>
    <scope>NUCLEOTIDE SEQUENCE [LARGE SCALE GENOMIC DNA]</scope>
    <source>
        <strain evidence="2">IBRC-M 10655</strain>
    </source>
</reference>
<dbReference type="PANTHER" id="PTHR10151:SF120">
    <property type="entry name" value="BIS(5'-ADENOSYL)-TRIPHOSPHATASE"/>
    <property type="match status" value="1"/>
</dbReference>
<dbReference type="InterPro" id="IPR017850">
    <property type="entry name" value="Alkaline_phosphatase_core_sf"/>
</dbReference>
<accession>A0A1H0F9D7</accession>
<dbReference type="AlphaFoldDB" id="A0A1H0F9D7"/>